<comment type="caution">
    <text evidence="2">The sequence shown here is derived from an EMBL/GenBank/DDBJ whole genome shotgun (WGS) entry which is preliminary data.</text>
</comment>
<accession>A0A6H9YKG9</accession>
<dbReference type="PANTHER" id="PTHR42791:SF1">
    <property type="entry name" value="N-ACETYLTRANSFERASE DOMAIN-CONTAINING PROTEIN"/>
    <property type="match status" value="1"/>
</dbReference>
<dbReference type="GO" id="GO:0016747">
    <property type="term" value="F:acyltransferase activity, transferring groups other than amino-acyl groups"/>
    <property type="evidence" value="ECO:0007669"/>
    <property type="project" value="InterPro"/>
</dbReference>
<dbReference type="OrthoDB" id="7057833at2"/>
<sequence length="202" mass="22302">MESTVRRLSADDAKVVAGVLARAFDDDPVWQWIIPEADGRVRRLSLVFELITRKVHQPRGGCEVAGRGSGEIEAAALWDPPGEWKVPLSAQLGQLVPLARSFGLRLPAALRALGAIEKRHPKEPHWYLAVLGTDPAAQGNGLGGALLRSRLGRCDEERLPAYLESSKESNVPYYEQFGFRVTDRFVPPGGCPPVWRMWRPSA</sequence>
<dbReference type="InterPro" id="IPR052523">
    <property type="entry name" value="Trichothecene_AcTrans"/>
</dbReference>
<dbReference type="InterPro" id="IPR016181">
    <property type="entry name" value="Acyl_CoA_acyltransferase"/>
</dbReference>
<dbReference type="Gene3D" id="3.40.630.30">
    <property type="match status" value="1"/>
</dbReference>
<keyword evidence="3" id="KW-1185">Reference proteome</keyword>
<organism evidence="2 3">
    <name type="scientific">Actinomadura rudentiformis</name>
    <dbReference type="NCBI Taxonomy" id="359158"/>
    <lineage>
        <taxon>Bacteria</taxon>
        <taxon>Bacillati</taxon>
        <taxon>Actinomycetota</taxon>
        <taxon>Actinomycetes</taxon>
        <taxon>Streptosporangiales</taxon>
        <taxon>Thermomonosporaceae</taxon>
        <taxon>Actinomadura</taxon>
    </lineage>
</organism>
<protein>
    <submittedName>
        <fullName evidence="2">GNAT family N-acetyltransferase</fullName>
    </submittedName>
</protein>
<dbReference type="EMBL" id="WBMT01000009">
    <property type="protein sequence ID" value="KAB2347535.1"/>
    <property type="molecule type" value="Genomic_DNA"/>
</dbReference>
<reference evidence="2 3" key="1">
    <citation type="submission" date="2019-09" db="EMBL/GenBank/DDBJ databases">
        <title>Actinomadura physcomitrii sp. nov., a novel actinomycete isolated from moss [Physcomitrium sphaericum (Ludw) Fuernr].</title>
        <authorList>
            <person name="Zhuang X."/>
            <person name="Liu C."/>
        </authorList>
    </citation>
    <scope>NUCLEOTIDE SEQUENCE [LARGE SCALE GENOMIC DNA]</scope>
    <source>
        <strain evidence="2 3">HMC1</strain>
    </source>
</reference>
<evidence type="ECO:0000313" key="3">
    <source>
        <dbReference type="Proteomes" id="UP000468735"/>
    </source>
</evidence>
<proteinExistence type="predicted"/>
<dbReference type="PROSITE" id="PS51186">
    <property type="entry name" value="GNAT"/>
    <property type="match status" value="1"/>
</dbReference>
<evidence type="ECO:0000313" key="2">
    <source>
        <dbReference type="EMBL" id="KAB2347535.1"/>
    </source>
</evidence>
<dbReference type="AlphaFoldDB" id="A0A6H9YKG9"/>
<feature type="domain" description="N-acetyltransferase" evidence="1">
    <location>
        <begin position="64"/>
        <end position="202"/>
    </location>
</feature>
<dbReference type="CDD" id="cd04301">
    <property type="entry name" value="NAT_SF"/>
    <property type="match status" value="1"/>
</dbReference>
<dbReference type="InterPro" id="IPR000182">
    <property type="entry name" value="GNAT_dom"/>
</dbReference>
<dbReference type="Proteomes" id="UP000468735">
    <property type="component" value="Unassembled WGS sequence"/>
</dbReference>
<dbReference type="SUPFAM" id="SSF55729">
    <property type="entry name" value="Acyl-CoA N-acyltransferases (Nat)"/>
    <property type="match status" value="1"/>
</dbReference>
<keyword evidence="2" id="KW-0808">Transferase</keyword>
<dbReference type="Pfam" id="PF13673">
    <property type="entry name" value="Acetyltransf_10"/>
    <property type="match status" value="1"/>
</dbReference>
<name>A0A6H9YKG9_9ACTN</name>
<evidence type="ECO:0000259" key="1">
    <source>
        <dbReference type="PROSITE" id="PS51186"/>
    </source>
</evidence>
<dbReference type="PANTHER" id="PTHR42791">
    <property type="entry name" value="GNAT FAMILY ACETYLTRANSFERASE"/>
    <property type="match status" value="1"/>
</dbReference>
<gene>
    <name evidence="2" type="ORF">F8566_19515</name>
</gene>